<dbReference type="SUPFAM" id="SSF143447">
    <property type="entry name" value="AMMECR1-like"/>
    <property type="match status" value="1"/>
</dbReference>
<dbReference type="Proteomes" id="UP000178885">
    <property type="component" value="Unassembled WGS sequence"/>
</dbReference>
<dbReference type="PANTHER" id="PTHR13016">
    <property type="entry name" value="AMMECR1 HOMOLOG"/>
    <property type="match status" value="1"/>
</dbReference>
<protein>
    <submittedName>
        <fullName evidence="2">AMMECR1 domain-containing protein</fullName>
    </submittedName>
</protein>
<evidence type="ECO:0000313" key="2">
    <source>
        <dbReference type="EMBL" id="OGI45853.1"/>
    </source>
</evidence>
<proteinExistence type="predicted"/>
<dbReference type="PANTHER" id="PTHR13016:SF0">
    <property type="entry name" value="AMME SYNDROME CANDIDATE GENE 1 PROTEIN"/>
    <property type="match status" value="1"/>
</dbReference>
<dbReference type="Gene3D" id="3.30.700.20">
    <property type="entry name" value="Hypothetical protein ph0010, domain 1"/>
    <property type="match status" value="1"/>
</dbReference>
<organism evidence="2 3">
    <name type="scientific">Candidatus Muproteobacteria bacterium RBG_16_65_34</name>
    <dbReference type="NCBI Taxonomy" id="1817760"/>
    <lineage>
        <taxon>Bacteria</taxon>
        <taxon>Pseudomonadati</taxon>
        <taxon>Pseudomonadota</taxon>
        <taxon>Candidatus Muproteobacteria</taxon>
    </lineage>
</organism>
<comment type="caution">
    <text evidence="2">The sequence shown here is derived from an EMBL/GenBank/DDBJ whole genome shotgun (WGS) entry which is preliminary data.</text>
</comment>
<dbReference type="InterPro" id="IPR002733">
    <property type="entry name" value="AMMECR1_domain"/>
</dbReference>
<dbReference type="EMBL" id="MFSU01000094">
    <property type="protein sequence ID" value="OGI45853.1"/>
    <property type="molecule type" value="Genomic_DNA"/>
</dbReference>
<sequence>MGPMPLSELCVEDRRVLLGLARGSIERGLCGQELRVVIEEYSAVLRTARASFVTIEVDARLRGCIGSLEPRRPLVMDVVQNAHSSAFGDPRFPALTFPEFERLDIHISILSAPEPVHFASEEDLIGQLRPRVDGLILEEGFRRGTFLPVVWESLPEPREFLRQLKRKAGLPADFWSGDIRVSRYTTESIP</sequence>
<dbReference type="Pfam" id="PF01871">
    <property type="entry name" value="AMMECR1"/>
    <property type="match status" value="1"/>
</dbReference>
<dbReference type="Gene3D" id="3.30.1490.150">
    <property type="entry name" value="Hypothetical protein ph0010, domain 2"/>
    <property type="match status" value="1"/>
</dbReference>
<feature type="domain" description="AMMECR1" evidence="1">
    <location>
        <begin position="12"/>
        <end position="190"/>
    </location>
</feature>
<dbReference type="NCBIfam" id="TIGR04335">
    <property type="entry name" value="AmmeMemoSam_A"/>
    <property type="match status" value="1"/>
</dbReference>
<dbReference type="InterPro" id="IPR027623">
    <property type="entry name" value="AmmeMemoSam_A"/>
</dbReference>
<dbReference type="PROSITE" id="PS51112">
    <property type="entry name" value="AMMECR1"/>
    <property type="match status" value="1"/>
</dbReference>
<gene>
    <name evidence="2" type="ORF">A2151_07600</name>
</gene>
<evidence type="ECO:0000259" key="1">
    <source>
        <dbReference type="PROSITE" id="PS51112"/>
    </source>
</evidence>
<name>A0A1F6TL43_9PROT</name>
<accession>A0A1F6TL43</accession>
<reference evidence="2 3" key="1">
    <citation type="journal article" date="2016" name="Nat. Commun.">
        <title>Thousands of microbial genomes shed light on interconnected biogeochemical processes in an aquifer system.</title>
        <authorList>
            <person name="Anantharaman K."/>
            <person name="Brown C.T."/>
            <person name="Hug L.A."/>
            <person name="Sharon I."/>
            <person name="Castelle C.J."/>
            <person name="Probst A.J."/>
            <person name="Thomas B.C."/>
            <person name="Singh A."/>
            <person name="Wilkins M.J."/>
            <person name="Karaoz U."/>
            <person name="Brodie E.L."/>
            <person name="Williams K.H."/>
            <person name="Hubbard S.S."/>
            <person name="Banfield J.F."/>
        </authorList>
    </citation>
    <scope>NUCLEOTIDE SEQUENCE [LARGE SCALE GENOMIC DNA]</scope>
</reference>
<dbReference type="STRING" id="1817760.A2151_07600"/>
<dbReference type="NCBIfam" id="TIGR00296">
    <property type="entry name" value="TIGR00296 family protein"/>
    <property type="match status" value="1"/>
</dbReference>
<evidence type="ECO:0000313" key="3">
    <source>
        <dbReference type="Proteomes" id="UP000178885"/>
    </source>
</evidence>
<dbReference type="InterPro" id="IPR023473">
    <property type="entry name" value="AMMECR1"/>
</dbReference>
<dbReference type="InterPro" id="IPR027485">
    <property type="entry name" value="AMMECR1_N"/>
</dbReference>
<dbReference type="InterPro" id="IPR036071">
    <property type="entry name" value="AMMECR1_dom_sf"/>
</dbReference>
<dbReference type="AlphaFoldDB" id="A0A1F6TL43"/>